<comment type="caution">
    <text evidence="8">The sequence shown here is derived from an EMBL/GenBank/DDBJ whole genome shotgun (WGS) entry which is preliminary data.</text>
</comment>
<feature type="transmembrane region" description="Helical" evidence="7">
    <location>
        <begin position="90"/>
        <end position="111"/>
    </location>
</feature>
<evidence type="ECO:0000313" key="9">
    <source>
        <dbReference type="Proteomes" id="UP000762676"/>
    </source>
</evidence>
<evidence type="ECO:0000256" key="1">
    <source>
        <dbReference type="ARBA" id="ARBA00004370"/>
    </source>
</evidence>
<evidence type="ECO:0000256" key="2">
    <source>
        <dbReference type="ARBA" id="ARBA00006843"/>
    </source>
</evidence>
<keyword evidence="4 7" id="KW-1133">Transmembrane helix</keyword>
<dbReference type="AlphaFoldDB" id="A0AAV4EJG6"/>
<feature type="transmembrane region" description="Helical" evidence="7">
    <location>
        <begin position="46"/>
        <end position="63"/>
    </location>
</feature>
<evidence type="ECO:0000313" key="8">
    <source>
        <dbReference type="EMBL" id="GFR60901.1"/>
    </source>
</evidence>
<proteinExistence type="inferred from homology"/>
<protein>
    <recommendedName>
        <fullName evidence="10">Interferon-induced transmembrane protein</fullName>
    </recommendedName>
</protein>
<feature type="region of interest" description="Disordered" evidence="6">
    <location>
        <begin position="1"/>
        <end position="35"/>
    </location>
</feature>
<evidence type="ECO:0000256" key="3">
    <source>
        <dbReference type="ARBA" id="ARBA00022692"/>
    </source>
</evidence>
<keyword evidence="9" id="KW-1185">Reference proteome</keyword>
<comment type="subcellular location">
    <subcellularLocation>
        <location evidence="1">Membrane</location>
    </subcellularLocation>
</comment>
<evidence type="ECO:0008006" key="10">
    <source>
        <dbReference type="Google" id="ProtNLM"/>
    </source>
</evidence>
<gene>
    <name evidence="8" type="ORF">ElyMa_000091000</name>
</gene>
<sequence>MTEASRNDTNFPPNSQSQPTHHLLPGQPFGYGVNDDDKPISDNLKWSLFSIILCPVFGPIATYKSVQCRNYLKDGKRHEASRSAIVSRRFSFSGLVMGIIFWILYFAIYVFNLGAKH</sequence>
<evidence type="ECO:0000256" key="6">
    <source>
        <dbReference type="SAM" id="MobiDB-lite"/>
    </source>
</evidence>
<keyword evidence="5 7" id="KW-0472">Membrane</keyword>
<dbReference type="Proteomes" id="UP000762676">
    <property type="component" value="Unassembled WGS sequence"/>
</dbReference>
<feature type="compositionally biased region" description="Polar residues" evidence="6">
    <location>
        <begin position="7"/>
        <end position="20"/>
    </location>
</feature>
<keyword evidence="3 7" id="KW-0812">Transmembrane</keyword>
<dbReference type="EMBL" id="BMAT01000161">
    <property type="protein sequence ID" value="GFR60901.1"/>
    <property type="molecule type" value="Genomic_DNA"/>
</dbReference>
<evidence type="ECO:0000256" key="7">
    <source>
        <dbReference type="SAM" id="Phobius"/>
    </source>
</evidence>
<evidence type="ECO:0000256" key="5">
    <source>
        <dbReference type="ARBA" id="ARBA00023136"/>
    </source>
</evidence>
<name>A0AAV4EJG6_9GAST</name>
<dbReference type="GO" id="GO:0016020">
    <property type="term" value="C:membrane"/>
    <property type="evidence" value="ECO:0007669"/>
    <property type="project" value="UniProtKB-SubCell"/>
</dbReference>
<reference evidence="8 9" key="1">
    <citation type="journal article" date="2021" name="Elife">
        <title>Chloroplast acquisition without the gene transfer in kleptoplastic sea slugs, Plakobranchus ocellatus.</title>
        <authorList>
            <person name="Maeda T."/>
            <person name="Takahashi S."/>
            <person name="Yoshida T."/>
            <person name="Shimamura S."/>
            <person name="Takaki Y."/>
            <person name="Nagai Y."/>
            <person name="Toyoda A."/>
            <person name="Suzuki Y."/>
            <person name="Arimoto A."/>
            <person name="Ishii H."/>
            <person name="Satoh N."/>
            <person name="Nishiyama T."/>
            <person name="Hasebe M."/>
            <person name="Maruyama T."/>
            <person name="Minagawa J."/>
            <person name="Obokata J."/>
            <person name="Shigenobu S."/>
        </authorList>
    </citation>
    <scope>NUCLEOTIDE SEQUENCE [LARGE SCALE GENOMIC DNA]</scope>
</reference>
<comment type="similarity">
    <text evidence="2">Belongs to the CD225/Dispanin family.</text>
</comment>
<organism evidence="8 9">
    <name type="scientific">Elysia marginata</name>
    <dbReference type="NCBI Taxonomy" id="1093978"/>
    <lineage>
        <taxon>Eukaryota</taxon>
        <taxon>Metazoa</taxon>
        <taxon>Spiralia</taxon>
        <taxon>Lophotrochozoa</taxon>
        <taxon>Mollusca</taxon>
        <taxon>Gastropoda</taxon>
        <taxon>Heterobranchia</taxon>
        <taxon>Euthyneura</taxon>
        <taxon>Panpulmonata</taxon>
        <taxon>Sacoglossa</taxon>
        <taxon>Placobranchoidea</taxon>
        <taxon>Plakobranchidae</taxon>
        <taxon>Elysia</taxon>
    </lineage>
</organism>
<accession>A0AAV4EJG6</accession>
<dbReference type="Pfam" id="PF04505">
    <property type="entry name" value="CD225"/>
    <property type="match status" value="1"/>
</dbReference>
<evidence type="ECO:0000256" key="4">
    <source>
        <dbReference type="ARBA" id="ARBA00022989"/>
    </source>
</evidence>
<dbReference type="InterPro" id="IPR007593">
    <property type="entry name" value="CD225/Dispanin_fam"/>
</dbReference>